<keyword evidence="3" id="KW-0732">Signal</keyword>
<accession>A0A9P8VZ16</accession>
<dbReference type="GO" id="GO:0046872">
    <property type="term" value="F:metal ion binding"/>
    <property type="evidence" value="ECO:0007669"/>
    <property type="project" value="UniProtKB-KW"/>
</dbReference>
<dbReference type="InterPro" id="IPR002227">
    <property type="entry name" value="Tyrosinase_Cu-bd"/>
</dbReference>
<evidence type="ECO:0000313" key="6">
    <source>
        <dbReference type="Proteomes" id="UP000777438"/>
    </source>
</evidence>
<dbReference type="EMBL" id="JAGPYM010000020">
    <property type="protein sequence ID" value="KAH6884408.1"/>
    <property type="molecule type" value="Genomic_DNA"/>
</dbReference>
<name>A0A9P8VZ16_9HYPO</name>
<dbReference type="SUPFAM" id="SSF48056">
    <property type="entry name" value="Di-copper centre-containing domain"/>
    <property type="match status" value="1"/>
</dbReference>
<dbReference type="PANTHER" id="PTHR11474">
    <property type="entry name" value="TYROSINASE FAMILY MEMBER"/>
    <property type="match status" value="1"/>
</dbReference>
<gene>
    <name evidence="5" type="ORF">B0T10DRAFT_564444</name>
</gene>
<keyword evidence="1" id="KW-0479">Metal-binding</keyword>
<dbReference type="PROSITE" id="PS00497">
    <property type="entry name" value="TYROSINASE_1"/>
    <property type="match status" value="1"/>
</dbReference>
<dbReference type="OrthoDB" id="6132182at2759"/>
<dbReference type="GO" id="GO:0016491">
    <property type="term" value="F:oxidoreductase activity"/>
    <property type="evidence" value="ECO:0007669"/>
    <property type="project" value="InterPro"/>
</dbReference>
<dbReference type="PRINTS" id="PR00092">
    <property type="entry name" value="TYROSINASE"/>
</dbReference>
<dbReference type="PANTHER" id="PTHR11474:SF126">
    <property type="entry name" value="TYROSINASE-LIKE PROTEIN TYR-1-RELATED"/>
    <property type="match status" value="1"/>
</dbReference>
<evidence type="ECO:0000256" key="1">
    <source>
        <dbReference type="ARBA" id="ARBA00022723"/>
    </source>
</evidence>
<feature type="domain" description="Tyrosinase copper-binding" evidence="4">
    <location>
        <begin position="85"/>
        <end position="102"/>
    </location>
</feature>
<keyword evidence="2" id="KW-0186">Copper</keyword>
<reference evidence="5 6" key="1">
    <citation type="journal article" date="2021" name="Nat. Commun.">
        <title>Genetic determinants of endophytism in the Arabidopsis root mycobiome.</title>
        <authorList>
            <person name="Mesny F."/>
            <person name="Miyauchi S."/>
            <person name="Thiergart T."/>
            <person name="Pickel B."/>
            <person name="Atanasova L."/>
            <person name="Karlsson M."/>
            <person name="Huettel B."/>
            <person name="Barry K.W."/>
            <person name="Haridas S."/>
            <person name="Chen C."/>
            <person name="Bauer D."/>
            <person name="Andreopoulos W."/>
            <person name="Pangilinan J."/>
            <person name="LaButti K."/>
            <person name="Riley R."/>
            <person name="Lipzen A."/>
            <person name="Clum A."/>
            <person name="Drula E."/>
            <person name="Henrissat B."/>
            <person name="Kohler A."/>
            <person name="Grigoriev I.V."/>
            <person name="Martin F.M."/>
            <person name="Hacquard S."/>
        </authorList>
    </citation>
    <scope>NUCLEOTIDE SEQUENCE [LARGE SCALE GENOMIC DNA]</scope>
    <source>
        <strain evidence="5 6">MPI-CAGE-CH-0241</strain>
    </source>
</reference>
<dbReference type="AlphaFoldDB" id="A0A9P8VZ16"/>
<dbReference type="InterPro" id="IPR008922">
    <property type="entry name" value="Di-copper_centre_dom_sf"/>
</dbReference>
<feature type="signal peptide" evidence="3">
    <location>
        <begin position="1"/>
        <end position="20"/>
    </location>
</feature>
<evidence type="ECO:0000313" key="5">
    <source>
        <dbReference type="EMBL" id="KAH6884408.1"/>
    </source>
</evidence>
<dbReference type="Pfam" id="PF00264">
    <property type="entry name" value="Tyrosinase"/>
    <property type="match status" value="1"/>
</dbReference>
<dbReference type="Proteomes" id="UP000777438">
    <property type="component" value="Unassembled WGS sequence"/>
</dbReference>
<evidence type="ECO:0000256" key="2">
    <source>
        <dbReference type="ARBA" id="ARBA00023008"/>
    </source>
</evidence>
<feature type="chain" id="PRO_5040138970" evidence="3">
    <location>
        <begin position="21"/>
        <end position="325"/>
    </location>
</feature>
<dbReference type="InterPro" id="IPR050316">
    <property type="entry name" value="Tyrosinase/Hemocyanin"/>
</dbReference>
<protein>
    <submittedName>
        <fullName evidence="5">Amino acid transporter</fullName>
    </submittedName>
</protein>
<organism evidence="5 6">
    <name type="scientific">Thelonectria olida</name>
    <dbReference type="NCBI Taxonomy" id="1576542"/>
    <lineage>
        <taxon>Eukaryota</taxon>
        <taxon>Fungi</taxon>
        <taxon>Dikarya</taxon>
        <taxon>Ascomycota</taxon>
        <taxon>Pezizomycotina</taxon>
        <taxon>Sordariomycetes</taxon>
        <taxon>Hypocreomycetidae</taxon>
        <taxon>Hypocreales</taxon>
        <taxon>Nectriaceae</taxon>
        <taxon>Thelonectria</taxon>
    </lineage>
</organism>
<evidence type="ECO:0000256" key="3">
    <source>
        <dbReference type="SAM" id="SignalP"/>
    </source>
</evidence>
<evidence type="ECO:0000259" key="4">
    <source>
        <dbReference type="PROSITE" id="PS00497"/>
    </source>
</evidence>
<comment type="caution">
    <text evidence="5">The sequence shown here is derived from an EMBL/GenBank/DDBJ whole genome shotgun (WGS) entry which is preliminary data.</text>
</comment>
<sequence length="325" mass="35978">MAPILRSLLFVLAASSLATAASWNTTCTSKTQRKAWNNMTTTEKSAYIDAELCLMSRPAQAGITGAQNRWDELDWAHITQSNVIHNVGAFLPWHRYFMRVHEYLLQSECGYEGGQPYWNEVLDMDALNNSVLFDPDTGFGGEGDGNCVTDGPFVNLTLHLNSSSTDASYCLSRSFNQQGFQSGQQEYIDACFNTTTYVDAFECYQANPHTAGHSAVGGTMMDVVGSPGEPLFFLHHSNLDRLWWLWQQANLTSRLTDMGGRNVPLTSYLTQNGMDYPSSSILNYDGDAGNTTTLNHNLWMVGIVPNATIREVMDLGGDLICAEYV</sequence>
<proteinExistence type="predicted"/>
<dbReference type="Gene3D" id="1.10.1280.10">
    <property type="entry name" value="Di-copper center containing domain from catechol oxidase"/>
    <property type="match status" value="1"/>
</dbReference>
<keyword evidence="6" id="KW-1185">Reference proteome</keyword>